<sequence>MCHSYGSLGTPRGQNNYVNKLVPEGRCTFPPECVETTYRACYKTPPAFGAPRYCSAYYKGEVERANQLAACKGVPPFGYPMYCLDGGRPPDARPIFDHLSTYEADFAWNFVPRYRVMGGEIPCCFERKPL</sequence>
<keyword evidence="2" id="KW-1185">Reference proteome</keyword>
<evidence type="ECO:0000313" key="2">
    <source>
        <dbReference type="Proteomes" id="UP000708208"/>
    </source>
</evidence>
<gene>
    <name evidence="1" type="ORF">AFUS01_LOCUS14880</name>
</gene>
<accession>A0A8J2P085</accession>
<organism evidence="1 2">
    <name type="scientific">Allacma fusca</name>
    <dbReference type="NCBI Taxonomy" id="39272"/>
    <lineage>
        <taxon>Eukaryota</taxon>
        <taxon>Metazoa</taxon>
        <taxon>Ecdysozoa</taxon>
        <taxon>Arthropoda</taxon>
        <taxon>Hexapoda</taxon>
        <taxon>Collembola</taxon>
        <taxon>Symphypleona</taxon>
        <taxon>Sminthuridae</taxon>
        <taxon>Allacma</taxon>
    </lineage>
</organism>
<proteinExistence type="predicted"/>
<dbReference type="AlphaFoldDB" id="A0A8J2P085"/>
<evidence type="ECO:0000313" key="1">
    <source>
        <dbReference type="EMBL" id="CAG7725944.1"/>
    </source>
</evidence>
<comment type="caution">
    <text evidence="1">The sequence shown here is derived from an EMBL/GenBank/DDBJ whole genome shotgun (WGS) entry which is preliminary data.</text>
</comment>
<name>A0A8J2P085_9HEXA</name>
<protein>
    <submittedName>
        <fullName evidence="1">Uncharacterized protein</fullName>
    </submittedName>
</protein>
<reference evidence="1" key="1">
    <citation type="submission" date="2021-06" db="EMBL/GenBank/DDBJ databases">
        <authorList>
            <person name="Hodson N. C."/>
            <person name="Mongue J. A."/>
            <person name="Jaron S. K."/>
        </authorList>
    </citation>
    <scope>NUCLEOTIDE SEQUENCE</scope>
</reference>
<dbReference type="Proteomes" id="UP000708208">
    <property type="component" value="Unassembled WGS sequence"/>
</dbReference>
<dbReference type="EMBL" id="CAJVCH010128697">
    <property type="protein sequence ID" value="CAG7725944.1"/>
    <property type="molecule type" value="Genomic_DNA"/>
</dbReference>